<protein>
    <submittedName>
        <fullName evidence="1">Uncharacterized protein</fullName>
    </submittedName>
</protein>
<gene>
    <name evidence="1" type="ORF">SGFS_006720</name>
</gene>
<evidence type="ECO:0000313" key="1">
    <source>
        <dbReference type="EMBL" id="BBC29378.1"/>
    </source>
</evidence>
<dbReference type="Proteomes" id="UP001321542">
    <property type="component" value="Chromosome"/>
</dbReference>
<dbReference type="EMBL" id="AP018448">
    <property type="protein sequence ID" value="BBC29378.1"/>
    <property type="molecule type" value="Genomic_DNA"/>
</dbReference>
<keyword evidence="2" id="KW-1185">Reference proteome</keyword>
<sequence length="143" mass="15437">MPDPRFLAIITDTGQRKVARRIEPYDYDRALRIEKAGCTVRGLNEADLPLLRPLADSGPLTYRQVRRLAVLGGTRIDPMPPLVCVECRADLEDAAVAYGDCVGCGWMVCENCDAGTIPATGQSVCPAAECRAHPDAADAEHTP</sequence>
<reference evidence="1 2" key="1">
    <citation type="journal article" date="2010" name="ChemBioChem">
        <title>Cloning and characterization of the biosynthetic gene cluster of 16-membered macrolide antibiotic FD-891: involvement of a dual functional cytochrome P450 monooxygenase catalyzing epoxidation and hydroxylation.</title>
        <authorList>
            <person name="Kudo F."/>
            <person name="Motegi A."/>
            <person name="Mizoue K."/>
            <person name="Eguchi T."/>
        </authorList>
    </citation>
    <scope>NUCLEOTIDE SEQUENCE [LARGE SCALE GENOMIC DNA]</scope>
    <source>
        <strain evidence="1 2">A-8890</strain>
    </source>
</reference>
<evidence type="ECO:0000313" key="2">
    <source>
        <dbReference type="Proteomes" id="UP001321542"/>
    </source>
</evidence>
<accession>A0ABM8HKI7</accession>
<reference evidence="1 2" key="2">
    <citation type="journal article" date="2023" name="ChemBioChem">
        <title>Acyltransferase Domain Exchange between Two Independent Type I Polyketide Synthases in the Same Producer Strain of Macrolide Antibiotics.</title>
        <authorList>
            <person name="Kudo F."/>
            <person name="Kishikawa K."/>
            <person name="Tsuboi K."/>
            <person name="Kido T."/>
            <person name="Usui T."/>
            <person name="Hashimoto J."/>
            <person name="Shin-Ya K."/>
            <person name="Miyanaga A."/>
            <person name="Eguchi T."/>
        </authorList>
    </citation>
    <scope>NUCLEOTIDE SEQUENCE [LARGE SCALE GENOMIC DNA]</scope>
    <source>
        <strain evidence="1 2">A-8890</strain>
    </source>
</reference>
<organism evidence="1 2">
    <name type="scientific">Streptomyces graminofaciens</name>
    <dbReference type="NCBI Taxonomy" id="68212"/>
    <lineage>
        <taxon>Bacteria</taxon>
        <taxon>Bacillati</taxon>
        <taxon>Actinomycetota</taxon>
        <taxon>Actinomycetes</taxon>
        <taxon>Kitasatosporales</taxon>
        <taxon>Streptomycetaceae</taxon>
        <taxon>Streptomyces</taxon>
    </lineage>
</organism>
<proteinExistence type="predicted"/>
<dbReference type="RefSeq" id="WP_286247432.1">
    <property type="nucleotide sequence ID" value="NZ_AP018448.1"/>
</dbReference>
<name>A0ABM8HKI7_9ACTN</name>